<reference evidence="4" key="1">
    <citation type="journal article" date="2019" name="Int. J. Syst. Evol. Microbiol.">
        <title>The Global Catalogue of Microorganisms (GCM) 10K type strain sequencing project: providing services to taxonomists for standard genome sequencing and annotation.</title>
        <authorList>
            <consortium name="The Broad Institute Genomics Platform"/>
            <consortium name="The Broad Institute Genome Sequencing Center for Infectious Disease"/>
            <person name="Wu L."/>
            <person name="Ma J."/>
        </authorList>
    </citation>
    <scope>NUCLEOTIDE SEQUENCE [LARGE SCALE GENOMIC DNA]</scope>
    <source>
        <strain evidence="4">CCUG 61697</strain>
    </source>
</reference>
<dbReference type="Pfam" id="PF05170">
    <property type="entry name" value="AsmA"/>
    <property type="match status" value="2"/>
</dbReference>
<dbReference type="InterPro" id="IPR052894">
    <property type="entry name" value="AsmA-related"/>
</dbReference>
<dbReference type="RefSeq" id="WP_379089972.1">
    <property type="nucleotide sequence ID" value="NZ_JBHTJO010000001.1"/>
</dbReference>
<feature type="domain" description="AsmA" evidence="2">
    <location>
        <begin position="902"/>
        <end position="1105"/>
    </location>
</feature>
<dbReference type="InterPro" id="IPR007844">
    <property type="entry name" value="AsmA"/>
</dbReference>
<feature type="domain" description="AsmA" evidence="2">
    <location>
        <begin position="6"/>
        <end position="192"/>
    </location>
</feature>
<feature type="compositionally biased region" description="Low complexity" evidence="1">
    <location>
        <begin position="1261"/>
        <end position="1270"/>
    </location>
</feature>
<feature type="compositionally biased region" description="Pro residues" evidence="1">
    <location>
        <begin position="1200"/>
        <end position="1210"/>
    </location>
</feature>
<gene>
    <name evidence="3" type="ORF">ACFQ2F_11500</name>
</gene>
<name>A0ABW3JBA4_9HYPH</name>
<evidence type="ECO:0000256" key="1">
    <source>
        <dbReference type="SAM" id="MobiDB-lite"/>
    </source>
</evidence>
<feature type="region of interest" description="Disordered" evidence="1">
    <location>
        <begin position="1194"/>
        <end position="1358"/>
    </location>
</feature>
<evidence type="ECO:0000259" key="2">
    <source>
        <dbReference type="Pfam" id="PF05170"/>
    </source>
</evidence>
<dbReference type="Proteomes" id="UP001597102">
    <property type="component" value="Unassembled WGS sequence"/>
</dbReference>
<protein>
    <submittedName>
        <fullName evidence="3">AsmA family protein</fullName>
    </submittedName>
</protein>
<evidence type="ECO:0000313" key="3">
    <source>
        <dbReference type="EMBL" id="MFD0987720.1"/>
    </source>
</evidence>
<sequence length="1358" mass="144296">MNSFLLSLTVLLIVALSALFAVPYFVDFNDYRDVFEAQATKVMGRDVTVRGPVALRLLPVPELRFEQVTVAAADGGTTLPFMEAETLQASLNIGALLQGTVETQQVTIVDPVLRLAVNADGTGAWSDVGLSEAALPFAPKQVAFDSVTVTGGRIEVYRQGEQVAAINDIDGEATAGSLSGPYKVAATYLIDDDRQEIHFSTGNADENGEVRLKARITEANSGTTLLLDGQAGGLRETPYFDGDVTARLLPYRAPPPSETAVFDGVPVATRQDGEETPPPPPTDSTSLVELKGELDARPARVALSPFEMTIHSRGRSQMLKGKFAVDFGEIDTASGEVTARWVDVDALLSDPKAKVQPDPATRLQRLADLALQQTSHFDAAKVDIKVDQASLGGDLVTEIDLSLASQGGTLAIESLEARLPGDTEFSASGTIEERDLQPVFAGELSLKGKRLATLTRWAAGDRDLAGQTTTGNFSLKADAELSPESIALSDINGSISGTEFGGVLRYRAGDEPELDLALESERLDLREVMGEGGIARLWSGKPEQSSEGEGKPEEAETGLWSAFNGLQDATVHIALNVDELMLPELPAGAIDARLDYADDRLNIRSLQFESPGALMVTGDGELTSLSENPEGRIALSVKGDQPESLQALADTLGLGDRTFAGLAPVDLQLVLQAESEGESSVGRLDATGTVKGAGVDLHGSAKGDLSELSKATVDLEGEIADVTSETLISLAAPDLSADELKSRLGDNADAKNTLVLAVKGVPEKELDLSLKLTGPLQASFAGEGAYADETLTLQGQLGARTDDAAMVLALAGVAVPPSARDLAVDLRGKLTKKPGEIHLYPLNGKIGDERVELGAHILTDKEPAAEIYLDATADTVSLPAMLGPLIAWERTASTEELLGTVTQGKADIWPARGFSLGPLEWAKTQLHVKAKTMYLGDAFPLKEAQFKAQSNAGKLDIKVLKGKLFDGLFTAAGELAPRGEGAHLDVHAELAAAKMSQTSRALLGKVQAKSEYGFNIHVTGDGLSPPGLIAGLSGKGRLALRPGEIHGLNADAYAQMLGQAVRTDQNRVNEKEVVALAETLQKEITKGIYHFDATVMDFSVQNGTVRLKKGRLANDQAITDVSGLIALPSLRLDSEWTMSLRRPPVEDAPPLTLVLAGPLEQIEEITPRIDTDALVGHFTVRRMEEDVERLENLDVTGQGPPEPEAPPPAKPQTSIETPVPDSAPPAQPPETTEAETTTPEVSPPQVSQPEMDVQEGEDTVEPAPETATAPPEEDAPPVQNEESAGTRRPPASIEDLLELDRSSTSAVEPPLTDAEEETTEAIVEPSRRPPPPAPRRSRRPEPAPDDWKRGIPLFGYTP</sequence>
<feature type="compositionally biased region" description="Basic and acidic residues" evidence="1">
    <location>
        <begin position="1339"/>
        <end position="1349"/>
    </location>
</feature>
<dbReference type="PANTHER" id="PTHR30441">
    <property type="entry name" value="DUF748 DOMAIN-CONTAINING PROTEIN"/>
    <property type="match status" value="1"/>
</dbReference>
<comment type="caution">
    <text evidence="3">The sequence shown here is derived from an EMBL/GenBank/DDBJ whole genome shotgun (WGS) entry which is preliminary data.</text>
</comment>
<dbReference type="PANTHER" id="PTHR30441:SF4">
    <property type="entry name" value="PROTEIN ASMA"/>
    <property type="match status" value="1"/>
</dbReference>
<proteinExistence type="predicted"/>
<dbReference type="EMBL" id="JBHTJO010000001">
    <property type="protein sequence ID" value="MFD0987720.1"/>
    <property type="molecule type" value="Genomic_DNA"/>
</dbReference>
<keyword evidence="4" id="KW-1185">Reference proteome</keyword>
<organism evidence="3 4">
    <name type="scientific">Methyloligella solikamskensis</name>
    <dbReference type="NCBI Taxonomy" id="1177756"/>
    <lineage>
        <taxon>Bacteria</taxon>
        <taxon>Pseudomonadati</taxon>
        <taxon>Pseudomonadota</taxon>
        <taxon>Alphaproteobacteria</taxon>
        <taxon>Hyphomicrobiales</taxon>
        <taxon>Hyphomicrobiaceae</taxon>
        <taxon>Methyloligella</taxon>
    </lineage>
</organism>
<evidence type="ECO:0000313" key="4">
    <source>
        <dbReference type="Proteomes" id="UP001597102"/>
    </source>
</evidence>
<feature type="compositionally biased region" description="Low complexity" evidence="1">
    <location>
        <begin position="1229"/>
        <end position="1240"/>
    </location>
</feature>
<accession>A0ABW3JBA4</accession>